<dbReference type="RefSeq" id="WP_201916971.1">
    <property type="nucleotide sequence ID" value="NZ_JAERQG010000001.1"/>
</dbReference>
<dbReference type="AlphaFoldDB" id="A0A937ACV3"/>
<comment type="caution">
    <text evidence="1">The sequence shown here is derived from an EMBL/GenBank/DDBJ whole genome shotgun (WGS) entry which is preliminary data.</text>
</comment>
<gene>
    <name evidence="1" type="ORF">JKP34_01465</name>
</gene>
<sequence length="159" mass="18763">MKILEKFYNSVLSYDTYLHLTTMYIVCYSRFEYALKMSGFRKKGNYKIAMADIDGFFHSLQSIDLDGEEIKKSVKYILENPPMELQIIRGELEFRPITLYPDNPLESIKDSMRTIRNNFFHGNKQIAGNSFKRNAELITHSLKILDRFVEENSSVRQHY</sequence>
<dbReference type="Proteomes" id="UP000642920">
    <property type="component" value="Unassembled WGS sequence"/>
</dbReference>
<keyword evidence="2" id="KW-1185">Reference proteome</keyword>
<accession>A0A937ACV3</accession>
<dbReference type="EMBL" id="JAERQG010000001">
    <property type="protein sequence ID" value="MBL0763898.1"/>
    <property type="molecule type" value="Genomic_DNA"/>
</dbReference>
<evidence type="ECO:0000313" key="1">
    <source>
        <dbReference type="EMBL" id="MBL0763898.1"/>
    </source>
</evidence>
<evidence type="ECO:0000313" key="2">
    <source>
        <dbReference type="Proteomes" id="UP000642920"/>
    </source>
</evidence>
<protein>
    <submittedName>
        <fullName evidence="1">Uncharacterized protein</fullName>
    </submittedName>
</protein>
<proteinExistence type="predicted"/>
<name>A0A937ACV3_9BACT</name>
<reference evidence="1" key="1">
    <citation type="submission" date="2021-01" db="EMBL/GenBank/DDBJ databases">
        <title>Marivirga sp. nov., isolated from intertidal surface sediments.</title>
        <authorList>
            <person name="Zhang M."/>
        </authorList>
    </citation>
    <scope>NUCLEOTIDE SEQUENCE</scope>
    <source>
        <strain evidence="1">SM1354</strain>
    </source>
</reference>
<organism evidence="1 2">
    <name type="scientific">Marivirga atlantica</name>
    <dbReference type="NCBI Taxonomy" id="1548457"/>
    <lineage>
        <taxon>Bacteria</taxon>
        <taxon>Pseudomonadati</taxon>
        <taxon>Bacteroidota</taxon>
        <taxon>Cytophagia</taxon>
        <taxon>Cytophagales</taxon>
        <taxon>Marivirgaceae</taxon>
        <taxon>Marivirga</taxon>
    </lineage>
</organism>